<feature type="compositionally biased region" description="Basic and acidic residues" evidence="6">
    <location>
        <begin position="267"/>
        <end position="276"/>
    </location>
</feature>
<feature type="region of interest" description="Disordered" evidence="6">
    <location>
        <begin position="1500"/>
        <end position="1553"/>
    </location>
</feature>
<dbReference type="InterPro" id="IPR020846">
    <property type="entry name" value="MFS_dom"/>
</dbReference>
<feature type="transmembrane region" description="Helical" evidence="7">
    <location>
        <begin position="1673"/>
        <end position="1689"/>
    </location>
</feature>
<feature type="compositionally biased region" description="Polar residues" evidence="6">
    <location>
        <begin position="332"/>
        <end position="342"/>
    </location>
</feature>
<dbReference type="SUPFAM" id="SSF103473">
    <property type="entry name" value="MFS general substrate transporter"/>
    <property type="match status" value="1"/>
</dbReference>
<name>A0A2T5M6F0_9EURO</name>
<dbReference type="GO" id="GO:0016020">
    <property type="term" value="C:membrane"/>
    <property type="evidence" value="ECO:0007669"/>
    <property type="project" value="UniProtKB-SubCell"/>
</dbReference>
<evidence type="ECO:0000256" key="7">
    <source>
        <dbReference type="SAM" id="Phobius"/>
    </source>
</evidence>
<keyword evidence="4" id="KW-0206">Cytoskeleton</keyword>
<feature type="transmembrane region" description="Helical" evidence="7">
    <location>
        <begin position="1943"/>
        <end position="1963"/>
    </location>
</feature>
<feature type="coiled-coil region" evidence="5">
    <location>
        <begin position="1331"/>
        <end position="1358"/>
    </location>
</feature>
<feature type="compositionally biased region" description="Basic and acidic residues" evidence="6">
    <location>
        <begin position="440"/>
        <end position="450"/>
    </location>
</feature>
<feature type="region of interest" description="Disordered" evidence="6">
    <location>
        <begin position="558"/>
        <end position="707"/>
    </location>
</feature>
<keyword evidence="7" id="KW-0472">Membrane</keyword>
<organism evidence="9 10">
    <name type="scientific">Aspergillus ochraceoroseus IBT 24754</name>
    <dbReference type="NCBI Taxonomy" id="1392256"/>
    <lineage>
        <taxon>Eukaryota</taxon>
        <taxon>Fungi</taxon>
        <taxon>Dikarya</taxon>
        <taxon>Ascomycota</taxon>
        <taxon>Pezizomycotina</taxon>
        <taxon>Eurotiomycetes</taxon>
        <taxon>Eurotiomycetidae</taxon>
        <taxon>Eurotiales</taxon>
        <taxon>Aspergillaceae</taxon>
        <taxon>Aspergillus</taxon>
        <taxon>Aspergillus subgen. Nidulantes</taxon>
    </lineage>
</organism>
<evidence type="ECO:0000256" key="3">
    <source>
        <dbReference type="ARBA" id="ARBA00022490"/>
    </source>
</evidence>
<feature type="region of interest" description="Disordered" evidence="6">
    <location>
        <begin position="1054"/>
        <end position="1083"/>
    </location>
</feature>
<sequence length="2118" mass="235791">MLIPPQLRQLDRRQDPGDPNIGGWQPRDSDINTNNDNNSTNSGTGQGSSGAGKNNGFIIGGAVVVFVVALTVMLYFVLRALRRMNCRPKYIPGKFLKEKWRRWNVGASYGQVPDAASSNQTANTAPTQRTARETQMNSNATVRRDTSIRSIITLPPYSFTPKPEEQVIAREGEREGMDVVIEFPETAEEEEARREETMEGLYQIRVQRRQEIAERQARREERRVARERGDIIRLEQLRTESRARARSRASANGSNTNASAAAALAEHQNRGRDRRISSVSYAELGYVRHDGSRMRASSRDSDSRPLLSNTDGTSTGGPDRSSALISVHSRGESYSSTLSLATGGSDGESLTPVQSHATSTHSVGRSNGEPDDGDMGSQAIPPPHYDHLDWGDAPPYEATVSTPNSNSSAPQLRELTPIPSIQIDIASPVSNTPTTPTNAQREEHPAHELPTEPSSHSNTKENCALSFDFYFSFPFARPFLESYVSCSPDMSREHTANSFASFGSDFDIENEAIASTREFENSPRLPDMKGVSRKQHVEQEDDEPDYVFNTSTFEQYLPHFSPVGTSEEEGDNDMDDDEISIEAGRGQSKPPRRLDDSRNSYMSLENSVRSSSPAVRLDYPTSNTPQKSAMRNPSRRAVSENLRKDAQLRHASLAHKENMDPILSKPSRKEQRRTLSELHAKVRDSYDGSLLEDDRPPAVASNNARPTRFGNVNLSHQIADAVERASQEAYAKEIRRTRARAAANATGDTGTQQSFLLPDLPNLSDLVSGVYEDGTPVYTRQTRARTTRFVSPPADATDASVTREHVPLEAIPIPEDEKALFVSLRLLQDKVLELERAKADAEKKLEDMRQENSFLKGGKSRPKDKNNRSNKHYDLDQDNYKKDGFLHENQKLEATNLALQNKVDLLERKTEIQEAALKKLSKERDMAVSQLGVAYLESQDLKSENESLREELVDLKAQFARLFPAASKEREETLQSGQVTSSDASTVDSQLDTRQSTTKEVTTKSTRSKSKASRREDSKAKVSNQVEKEISRLEKERAEEALFSIELPRLREAAATKKDKISSRSRTVSSQAKKQPNTGKQRVKRVIVEEVEVTQPVESTTEATGNTCKSSATEHDLTLLSFIDEREIAQLRKTLEEERLARKRRQSNPTIDTSANETDHMTRQSALKPAPRKSSLKESRGPVSRPASAMGDLTATSKVTATEADNSTVSVPADRPRRHSDHSVTSVAQRRRRRIVEEMTSAFILPDITLRHPGLPDNLNKLPETTQRALDRATQHSGKNCTVCKRSIPGDACDHTRESIKVPKPVPVSERMPEPSIYNEDPTLRPAQPPAVALATVLKALEDELAHLKIQLVSYQGAYNKLDASLSKRQRKSLGEKIERLLKDIDMKADQIYALYDVLEGQKHSVHEMTEQEMEVTLQSIGIDTGAGMLADMTATTHKSSHKNDTDYDVNGEEEGEEEEEEEEELPWEGIESTMESLLFIHHRLSSPTEIPLLMGFSQQHDPNLHRTHDVDSRPWHSSSPSANHHHHDYDPDRDDDNDDDARSVQTAIHDRDSSPRFIGRRLSISDGDNDSDIQSDYDDPVEALNEKPVTWASLPKRSQLIILTVARLSEPLAQTSLQAYLFHQLRSFDPSLPDSEISTQAGILQGSFTAAQFLTAVLWGRLADSAWMGRKRVLLIGLLGTCISSLGFGVSKSFAAAMVFRILGGVLNSNVGVMRTMISEIIEEKKYQSRAFLLLPMCFNIGVIIGPIIGGMLANPVKNYPHLFGPGSILGGKDGVWWMQQWPFLLPNLISALFIFTSWMAVFLGLDETHEIAQHRSDWGRNIGRRLVNCIRRRRRHHHYQRLVNQDDNQSLYLGESVGGGSAPSSPTRTRFHQPSQKRLGFRQIWTSNVLLTLLVQFLLAFHTSAFNSMTFIFLPTPRAPEGSHQGFFRFSGGLGLPSSRVGLATAIIGFIGLPLQIFVYPKIQSHLGTLASFRTFLPFSPIAYALMPFLVLIPNHPWLVWPAFTAVVGLQVISRTFALPAAVILVNNCVTDPSILGTIHGVAQSISSGARTLGPFIGGWGLGLGLEYNLIGGIWWALALEALVGWFLLGTIYEGRGIERRKKDLEEDVEEPQEGR</sequence>
<evidence type="ECO:0000256" key="4">
    <source>
        <dbReference type="ARBA" id="ARBA00023212"/>
    </source>
</evidence>
<dbReference type="InterPro" id="IPR025925">
    <property type="entry name" value="PPC89_CLD"/>
</dbReference>
<dbReference type="OrthoDB" id="76453at2759"/>
<feature type="transmembrane region" description="Helical" evidence="7">
    <location>
        <begin position="1891"/>
        <end position="1916"/>
    </location>
</feature>
<gene>
    <name evidence="9" type="ORF">P175DRAFT_0429611</name>
</gene>
<feature type="compositionally biased region" description="Polar residues" evidence="6">
    <location>
        <begin position="399"/>
        <end position="410"/>
    </location>
</feature>
<feature type="transmembrane region" description="Helical" evidence="7">
    <location>
        <begin position="1975"/>
        <end position="1995"/>
    </location>
</feature>
<dbReference type="GO" id="GO:0005815">
    <property type="term" value="C:microtubule organizing center"/>
    <property type="evidence" value="ECO:0007669"/>
    <property type="project" value="UniProtKB-SubCell"/>
</dbReference>
<feature type="transmembrane region" description="Helical" evidence="7">
    <location>
        <begin position="1733"/>
        <end position="1755"/>
    </location>
</feature>
<feature type="compositionally biased region" description="Low complexity" evidence="6">
    <location>
        <begin position="996"/>
        <end position="1005"/>
    </location>
</feature>
<comment type="caution">
    <text evidence="9">The sequence shown here is derived from an EMBL/GenBank/DDBJ whole genome shotgun (WGS) entry which is preliminary data.</text>
</comment>
<dbReference type="PANTHER" id="PTHR19336">
    <property type="entry name" value="UNCHARACTERIZED DUF1167"/>
    <property type="match status" value="1"/>
</dbReference>
<feature type="region of interest" description="Disordered" evidence="6">
    <location>
        <begin position="1"/>
        <end position="50"/>
    </location>
</feature>
<feature type="transmembrane region" description="Helical" evidence="7">
    <location>
        <begin position="2076"/>
        <end position="2095"/>
    </location>
</feature>
<reference evidence="9 10" key="1">
    <citation type="journal article" date="2018" name="Proc. Natl. Acad. Sci. U.S.A.">
        <title>Linking secondary metabolites to gene clusters through genome sequencing of six diverse Aspergillus species.</title>
        <authorList>
            <person name="Kaerboelling I."/>
            <person name="Vesth T.C."/>
            <person name="Frisvad J.C."/>
            <person name="Nybo J.L."/>
            <person name="Theobald S."/>
            <person name="Kuo A."/>
            <person name="Bowyer P."/>
            <person name="Matsuda Y."/>
            <person name="Mondo S."/>
            <person name="Lyhne E.K."/>
            <person name="Kogle M.E."/>
            <person name="Clum A."/>
            <person name="Lipzen A."/>
            <person name="Salamov A."/>
            <person name="Ngan C.Y."/>
            <person name="Daum C."/>
            <person name="Chiniquy J."/>
            <person name="Barry K."/>
            <person name="LaButti K."/>
            <person name="Haridas S."/>
            <person name="Simmons B.A."/>
            <person name="Magnuson J.K."/>
            <person name="Mortensen U.H."/>
            <person name="Larsen T.O."/>
            <person name="Grigoriev I.V."/>
            <person name="Baker S.E."/>
            <person name="Andersen M.R."/>
        </authorList>
    </citation>
    <scope>NUCLEOTIDE SEQUENCE [LARGE SCALE GENOMIC DNA]</scope>
    <source>
        <strain evidence="9 10">IBT 24754</strain>
    </source>
</reference>
<evidence type="ECO:0000256" key="2">
    <source>
        <dbReference type="ARBA" id="ARBA00004267"/>
    </source>
</evidence>
<dbReference type="GO" id="GO:0022857">
    <property type="term" value="F:transmembrane transporter activity"/>
    <property type="evidence" value="ECO:0007669"/>
    <property type="project" value="InterPro"/>
</dbReference>
<feature type="transmembrane region" description="Helical" evidence="7">
    <location>
        <begin position="1695"/>
        <end position="1712"/>
    </location>
</feature>
<feature type="coiled-coil region" evidence="5">
    <location>
        <begin position="889"/>
        <end position="958"/>
    </location>
</feature>
<dbReference type="VEuPathDB" id="FungiDB:P175DRAFT_0429611"/>
<feature type="compositionally biased region" description="Basic and acidic residues" evidence="6">
    <location>
        <begin position="861"/>
        <end position="879"/>
    </location>
</feature>
<feature type="region of interest" description="Disordered" evidence="6">
    <location>
        <begin position="970"/>
        <end position="1031"/>
    </location>
</feature>
<feature type="compositionally biased region" description="Basic and acidic residues" evidence="6">
    <location>
        <begin position="291"/>
        <end position="303"/>
    </location>
</feature>
<dbReference type="InterPro" id="IPR024957">
    <property type="entry name" value="Cep57_MT-bd_dom"/>
</dbReference>
<evidence type="ECO:0000256" key="1">
    <source>
        <dbReference type="ARBA" id="ARBA00004141"/>
    </source>
</evidence>
<feature type="compositionally biased region" description="Basic and acidic residues" evidence="6">
    <location>
        <begin position="1503"/>
        <end position="1515"/>
    </location>
</feature>
<feature type="compositionally biased region" description="Acidic residues" evidence="6">
    <location>
        <begin position="1447"/>
        <end position="1467"/>
    </location>
</feature>
<keyword evidence="7" id="KW-1133">Transmembrane helix</keyword>
<dbReference type="Gene3D" id="1.20.1250.20">
    <property type="entry name" value="MFS general substrate transporter like domains"/>
    <property type="match status" value="1"/>
</dbReference>
<feature type="region of interest" description="Disordered" evidence="6">
    <location>
        <begin position="113"/>
        <end position="142"/>
    </location>
</feature>
<feature type="region of interest" description="Disordered" evidence="6">
    <location>
        <begin position="291"/>
        <end position="412"/>
    </location>
</feature>
<feature type="transmembrane region" description="Helical" evidence="7">
    <location>
        <begin position="1785"/>
        <end position="1807"/>
    </location>
</feature>
<feature type="compositionally biased region" description="Polar residues" evidence="6">
    <location>
        <begin position="351"/>
        <end position="365"/>
    </location>
</feature>
<dbReference type="Proteomes" id="UP000244073">
    <property type="component" value="Unassembled WGS sequence"/>
</dbReference>
<feature type="compositionally biased region" description="Acidic residues" evidence="6">
    <location>
        <begin position="566"/>
        <end position="580"/>
    </location>
</feature>
<feature type="compositionally biased region" description="Polar residues" evidence="6">
    <location>
        <begin position="1064"/>
        <end position="1080"/>
    </location>
</feature>
<dbReference type="Pfam" id="PF14197">
    <property type="entry name" value="Cep57_CLD_2"/>
    <property type="match status" value="1"/>
</dbReference>
<feature type="compositionally biased region" description="Basic and acidic residues" evidence="6">
    <location>
        <begin position="637"/>
        <end position="659"/>
    </location>
</feature>
<keyword evidence="3" id="KW-0963">Cytoplasm</keyword>
<dbReference type="InterPro" id="IPR036259">
    <property type="entry name" value="MFS_trans_sf"/>
</dbReference>
<feature type="compositionally biased region" description="Polar residues" evidence="6">
    <location>
        <begin position="974"/>
        <end position="995"/>
    </location>
</feature>
<feature type="compositionally biased region" description="Polar residues" evidence="6">
    <location>
        <begin position="116"/>
        <end position="141"/>
    </location>
</feature>
<protein>
    <recommendedName>
        <fullName evidence="8">Major facilitator superfamily (MFS) profile domain-containing protein</fullName>
    </recommendedName>
</protein>
<accession>A0A2T5M6F0</accession>
<dbReference type="PANTHER" id="PTHR19336:SF9">
    <property type="entry name" value="SPINDLE POLE BODY PROTEIN PPC89"/>
    <property type="match status" value="1"/>
</dbReference>
<dbReference type="GO" id="GO:0008017">
    <property type="term" value="F:microtubule binding"/>
    <property type="evidence" value="ECO:0007669"/>
    <property type="project" value="InterPro"/>
</dbReference>
<evidence type="ECO:0000256" key="6">
    <source>
        <dbReference type="SAM" id="MobiDB-lite"/>
    </source>
</evidence>
<feature type="compositionally biased region" description="Low complexity" evidence="6">
    <location>
        <begin position="31"/>
        <end position="43"/>
    </location>
</feature>
<dbReference type="RefSeq" id="XP_040755503.1">
    <property type="nucleotide sequence ID" value="XM_040893374.1"/>
</dbReference>
<proteinExistence type="predicted"/>
<comment type="subcellular location">
    <subcellularLocation>
        <location evidence="2">Cytoplasm</location>
        <location evidence="2">Cytoskeleton</location>
        <location evidence="2">Microtubule organizing center</location>
    </subcellularLocation>
    <subcellularLocation>
        <location evidence="1">Membrane</location>
        <topology evidence="1">Multi-pass membrane protein</topology>
    </subcellularLocation>
</comment>
<evidence type="ECO:0000313" key="9">
    <source>
        <dbReference type="EMBL" id="PTU24111.1"/>
    </source>
</evidence>
<feature type="compositionally biased region" description="Polar residues" evidence="6">
    <location>
        <begin position="1194"/>
        <end position="1210"/>
    </location>
</feature>
<evidence type="ECO:0000259" key="8">
    <source>
        <dbReference type="PROSITE" id="PS50850"/>
    </source>
</evidence>
<keyword evidence="5" id="KW-0175">Coiled coil</keyword>
<dbReference type="GeneID" id="63810256"/>
<feature type="compositionally biased region" description="Basic and acidic residues" evidence="6">
    <location>
        <begin position="1013"/>
        <end position="1031"/>
    </location>
</feature>
<keyword evidence="7" id="KW-0812">Transmembrane</keyword>
<dbReference type="PROSITE" id="PS50850">
    <property type="entry name" value="MFS"/>
    <property type="match status" value="1"/>
</dbReference>
<feature type="region of interest" description="Disordered" evidence="6">
    <location>
        <begin position="240"/>
        <end position="276"/>
    </location>
</feature>
<feature type="region of interest" description="Disordered" evidence="6">
    <location>
        <begin position="1435"/>
        <end position="1469"/>
    </location>
</feature>
<feature type="region of interest" description="Disordered" evidence="6">
    <location>
        <begin position="519"/>
        <end position="544"/>
    </location>
</feature>
<dbReference type="Pfam" id="PF06657">
    <property type="entry name" value="Cep57_MT_bd"/>
    <property type="match status" value="1"/>
</dbReference>
<feature type="compositionally biased region" description="Low complexity" evidence="6">
    <location>
        <begin position="248"/>
        <end position="266"/>
    </location>
</feature>
<evidence type="ECO:0000256" key="5">
    <source>
        <dbReference type="SAM" id="Coils"/>
    </source>
</evidence>
<feature type="region of interest" description="Disordered" evidence="6">
    <location>
        <begin position="425"/>
        <end position="458"/>
    </location>
</feature>
<feature type="compositionally biased region" description="Basic and acidic residues" evidence="6">
    <location>
        <begin position="667"/>
        <end position="696"/>
    </location>
</feature>
<feature type="domain" description="Major facilitator superfamily (MFS) profile" evidence="8">
    <location>
        <begin position="1600"/>
        <end position="2099"/>
    </location>
</feature>
<feature type="compositionally biased region" description="Polar residues" evidence="6">
    <location>
        <begin position="1147"/>
        <end position="1156"/>
    </location>
</feature>
<evidence type="ECO:0000313" key="10">
    <source>
        <dbReference type="Proteomes" id="UP000244073"/>
    </source>
</evidence>
<feature type="compositionally biased region" description="Polar residues" evidence="6">
    <location>
        <begin position="599"/>
        <end position="613"/>
    </location>
</feature>
<dbReference type="Pfam" id="PF07690">
    <property type="entry name" value="MFS_1"/>
    <property type="match status" value="1"/>
</dbReference>
<dbReference type="EMBL" id="MSFN02000001">
    <property type="protein sequence ID" value="PTU24111.1"/>
    <property type="molecule type" value="Genomic_DNA"/>
</dbReference>
<feature type="transmembrane region" description="Helical" evidence="7">
    <location>
        <begin position="1643"/>
        <end position="1661"/>
    </location>
</feature>
<dbReference type="InterPro" id="IPR051756">
    <property type="entry name" value="Centrosomal_MT-associated"/>
</dbReference>
<feature type="compositionally biased region" description="Polar residues" evidence="6">
    <location>
        <begin position="620"/>
        <end position="631"/>
    </location>
</feature>
<dbReference type="InterPro" id="IPR011701">
    <property type="entry name" value="MFS"/>
</dbReference>
<feature type="transmembrane region" description="Helical" evidence="7">
    <location>
        <begin position="57"/>
        <end position="78"/>
    </location>
</feature>
<feature type="region of interest" description="Disordered" evidence="6">
    <location>
        <begin position="1139"/>
        <end position="1229"/>
    </location>
</feature>
<feature type="region of interest" description="Disordered" evidence="6">
    <location>
        <begin position="845"/>
        <end position="879"/>
    </location>
</feature>